<dbReference type="GO" id="GO:0042802">
    <property type="term" value="F:identical protein binding"/>
    <property type="evidence" value="ECO:0007669"/>
    <property type="project" value="TreeGrafter"/>
</dbReference>
<dbReference type="PATRIC" id="fig|1276246.3.peg.196"/>
<dbReference type="PANTHER" id="PTHR11280:SF5">
    <property type="entry name" value="GLUCOSAMINE-6-PHOSPHATE ISOMERASE"/>
    <property type="match status" value="1"/>
</dbReference>
<evidence type="ECO:0000256" key="3">
    <source>
        <dbReference type="ARBA" id="ARBA00023277"/>
    </source>
</evidence>
<accession>W6A5X6</accession>
<dbReference type="eggNOG" id="COG0363">
    <property type="taxonomic scope" value="Bacteria"/>
</dbReference>
<dbReference type="NCBIfam" id="TIGR00502">
    <property type="entry name" value="nagB"/>
    <property type="match status" value="1"/>
</dbReference>
<dbReference type="GO" id="GO:0005737">
    <property type="term" value="C:cytoplasm"/>
    <property type="evidence" value="ECO:0007669"/>
    <property type="project" value="TreeGrafter"/>
</dbReference>
<comment type="similarity">
    <text evidence="4">Belongs to the glucosamine/galactosamine-6-phosphate isomerase family. NagB subfamily.</text>
</comment>
<dbReference type="EC" id="3.5.99.6" evidence="4"/>
<dbReference type="GO" id="GO:0006043">
    <property type="term" value="P:glucosamine catabolic process"/>
    <property type="evidence" value="ECO:0007669"/>
    <property type="project" value="TreeGrafter"/>
</dbReference>
<dbReference type="PROSITE" id="PS01161">
    <property type="entry name" value="GLC_GALNAC_ISOMERASE"/>
    <property type="match status" value="1"/>
</dbReference>
<dbReference type="AlphaFoldDB" id="W6A5X6"/>
<dbReference type="HAMAP" id="MF_01241">
    <property type="entry name" value="GlcN6P_deamin"/>
    <property type="match status" value="1"/>
</dbReference>
<name>W6A5X6_9MOLU</name>
<evidence type="ECO:0000313" key="6">
    <source>
        <dbReference type="EMBL" id="AHI52538.1"/>
    </source>
</evidence>
<dbReference type="InterPro" id="IPR006148">
    <property type="entry name" value="Glc/Gal-6P_isomerase"/>
</dbReference>
<evidence type="ECO:0000313" key="7">
    <source>
        <dbReference type="Proteomes" id="UP000019267"/>
    </source>
</evidence>
<proteinExistence type="inferred from homology"/>
<comment type="pathway">
    <text evidence="4">Amino-sugar metabolism; N-acetylneuraminate degradation; D-fructose 6-phosphate from N-acetylneuraminate: step 5/5.</text>
</comment>
<gene>
    <name evidence="6" type="primary">nagB1</name>
    <name evidence="4" type="synonym">nagB</name>
    <name evidence="6" type="ORF">SCULI_v1c01970</name>
</gene>
<dbReference type="OrthoDB" id="9791139at2"/>
<dbReference type="HOGENOM" id="CLU_049611_1_1_14"/>
<dbReference type="EMBL" id="CP006681">
    <property type="protein sequence ID" value="AHI52538.1"/>
    <property type="molecule type" value="Genomic_DNA"/>
</dbReference>
<keyword evidence="7" id="KW-1185">Reference proteome</keyword>
<dbReference type="Proteomes" id="UP000019267">
    <property type="component" value="Chromosome"/>
</dbReference>
<organism evidence="6 7">
    <name type="scientific">Spiroplasma culicicola AES-1</name>
    <dbReference type="NCBI Taxonomy" id="1276246"/>
    <lineage>
        <taxon>Bacteria</taxon>
        <taxon>Bacillati</taxon>
        <taxon>Mycoplasmatota</taxon>
        <taxon>Mollicutes</taxon>
        <taxon>Entomoplasmatales</taxon>
        <taxon>Spiroplasmataceae</taxon>
        <taxon>Spiroplasma</taxon>
    </lineage>
</organism>
<comment type="catalytic activity">
    <reaction evidence="1 4">
        <text>alpha-D-glucosamine 6-phosphate + H2O = beta-D-fructose 6-phosphate + NH4(+)</text>
        <dbReference type="Rhea" id="RHEA:12172"/>
        <dbReference type="ChEBI" id="CHEBI:15377"/>
        <dbReference type="ChEBI" id="CHEBI:28938"/>
        <dbReference type="ChEBI" id="CHEBI:57634"/>
        <dbReference type="ChEBI" id="CHEBI:75989"/>
        <dbReference type="EC" id="3.5.99.6"/>
    </reaction>
</comment>
<dbReference type="Pfam" id="PF01182">
    <property type="entry name" value="Glucosamine_iso"/>
    <property type="match status" value="1"/>
</dbReference>
<evidence type="ECO:0000259" key="5">
    <source>
        <dbReference type="Pfam" id="PF01182"/>
    </source>
</evidence>
<dbReference type="RefSeq" id="WP_025362780.1">
    <property type="nucleotide sequence ID" value="NZ_CP006681.1"/>
</dbReference>
<comment type="caution">
    <text evidence="4">Lacks conserved residue(s) required for the propagation of feature annotation.</text>
</comment>
<evidence type="ECO:0000256" key="2">
    <source>
        <dbReference type="ARBA" id="ARBA00022801"/>
    </source>
</evidence>
<feature type="active site" description="For ring-opening step" evidence="4">
    <location>
        <position position="142"/>
    </location>
</feature>
<dbReference type="InterPro" id="IPR004547">
    <property type="entry name" value="Glucosamine6P_isomerase"/>
</dbReference>
<feature type="active site" description="Proton acceptor; for enolization step" evidence="4">
    <location>
        <position position="67"/>
    </location>
</feature>
<dbReference type="GO" id="GO:0005975">
    <property type="term" value="P:carbohydrate metabolic process"/>
    <property type="evidence" value="ECO:0007669"/>
    <property type="project" value="InterPro"/>
</dbReference>
<feature type="active site" description="Proton acceptor; for ring-opening step" evidence="4">
    <location>
        <position position="137"/>
    </location>
</feature>
<dbReference type="InterPro" id="IPR037171">
    <property type="entry name" value="NagB/RpiA_transferase-like"/>
</dbReference>
<dbReference type="GO" id="GO:0019262">
    <property type="term" value="P:N-acetylneuraminate catabolic process"/>
    <property type="evidence" value="ECO:0007669"/>
    <property type="project" value="UniProtKB-UniRule"/>
</dbReference>
<dbReference type="GO" id="GO:0006046">
    <property type="term" value="P:N-acetylglucosamine catabolic process"/>
    <property type="evidence" value="ECO:0007669"/>
    <property type="project" value="UniProtKB-UniRule"/>
</dbReference>
<comment type="function">
    <text evidence="4">Catalyzes the reversible isomerization-deamination of glucosamine 6-phosphate (GlcN6P) to form fructose 6-phosphate (Fru6P) and ammonium ion.</text>
</comment>
<dbReference type="GO" id="GO:0004342">
    <property type="term" value="F:glucosamine-6-phosphate deaminase activity"/>
    <property type="evidence" value="ECO:0007669"/>
    <property type="project" value="UniProtKB-UniRule"/>
</dbReference>
<sequence length="241" mass="26567">MNIIIVDNNQEVGSTTGEMILEKVRQNPNTILGLATGSSPISTYEYVVNKTEQENIDWSNVITFNLDEYKGLAPEHDQSYRYFMNEKLFDKINIKKENTFVPSGLIDTDEEANKYDDLIASKGGIDLQLLGIGTNGHIGFNEPGTSFDSITSIVDLTKSTIEANARFFASEADVPTQAISMGLNSIMQAKEIVLIAIGANKAEAIYELARGKFSPEWPCTILQNHPNVTLVLDQEAASKLQ</sequence>
<dbReference type="Gene3D" id="3.40.50.1360">
    <property type="match status" value="1"/>
</dbReference>
<protein>
    <recommendedName>
        <fullName evidence="4">Glucosamine-6-phosphate deaminase</fullName>
        <ecNumber evidence="4">3.5.99.6</ecNumber>
    </recommendedName>
    <alternativeName>
        <fullName evidence="4">GlcN6P deaminase</fullName>
        <shortName evidence="4">GNPDA</shortName>
    </alternativeName>
    <alternativeName>
        <fullName evidence="4">Glucosamine-6-phosphate isomerase</fullName>
    </alternativeName>
</protein>
<evidence type="ECO:0000256" key="1">
    <source>
        <dbReference type="ARBA" id="ARBA00000644"/>
    </source>
</evidence>
<keyword evidence="2 4" id="KW-0378">Hydrolase</keyword>
<keyword evidence="3 4" id="KW-0119">Carbohydrate metabolism</keyword>
<dbReference type="FunFam" id="3.40.50.1360:FF:000003">
    <property type="entry name" value="Glucosamine-6-phosphate deaminase"/>
    <property type="match status" value="1"/>
</dbReference>
<evidence type="ECO:0000256" key="4">
    <source>
        <dbReference type="HAMAP-Rule" id="MF_01241"/>
    </source>
</evidence>
<dbReference type="KEGG" id="scq:SCULI_v1c01970"/>
<feature type="domain" description="Glucosamine/galactosamine-6-phosphate isomerase" evidence="5">
    <location>
        <begin position="12"/>
        <end position="225"/>
    </location>
</feature>
<dbReference type="SUPFAM" id="SSF100950">
    <property type="entry name" value="NagB/RpiA/CoA transferase-like"/>
    <property type="match status" value="1"/>
</dbReference>
<feature type="active site" description="For ring-opening step" evidence="4">
    <location>
        <position position="135"/>
    </location>
</feature>
<dbReference type="PANTHER" id="PTHR11280">
    <property type="entry name" value="GLUCOSAMINE-6-PHOSPHATE ISOMERASE"/>
    <property type="match status" value="1"/>
</dbReference>
<reference evidence="6 7" key="1">
    <citation type="journal article" date="2014" name="Genome Biol. Evol.">
        <title>Molecular evolution of the substrate utilization strategies and putative virulence factors in mosquito-associated Spiroplasma species.</title>
        <authorList>
            <person name="Chang T.H."/>
            <person name="Lo W.S."/>
            <person name="Ku C."/>
            <person name="Chen L.L."/>
            <person name="Kuo C.H."/>
        </authorList>
    </citation>
    <scope>NUCLEOTIDE SEQUENCE [LARGE SCALE GENOMIC DNA]</scope>
    <source>
        <strain evidence="6">AES-1</strain>
    </source>
</reference>
<dbReference type="InterPro" id="IPR018321">
    <property type="entry name" value="Glucosamine6P_isomerase_CS"/>
</dbReference>
<dbReference type="STRING" id="1276246.SCULI_v1c01970"/>
<dbReference type="CDD" id="cd01399">
    <property type="entry name" value="GlcN6P_deaminase"/>
    <property type="match status" value="1"/>
</dbReference>
<dbReference type="UniPathway" id="UPA00629">
    <property type="reaction ID" value="UER00684"/>
</dbReference>